<name>A0A7X9RTF7_9BACT</name>
<dbReference type="RefSeq" id="WP_169655327.1">
    <property type="nucleotide sequence ID" value="NZ_JABANE010000008.1"/>
</dbReference>
<evidence type="ECO:0000313" key="2">
    <source>
        <dbReference type="EMBL" id="NME67172.1"/>
    </source>
</evidence>
<gene>
    <name evidence="2" type="ORF">HHU12_04255</name>
</gene>
<feature type="transmembrane region" description="Helical" evidence="1">
    <location>
        <begin position="89"/>
        <end position="107"/>
    </location>
</feature>
<dbReference type="EMBL" id="JABANE010000008">
    <property type="protein sequence ID" value="NME67172.1"/>
    <property type="molecule type" value="Genomic_DNA"/>
</dbReference>
<dbReference type="GO" id="GO:0015097">
    <property type="term" value="F:mercury ion transmembrane transporter activity"/>
    <property type="evidence" value="ECO:0007669"/>
    <property type="project" value="InterPro"/>
</dbReference>
<dbReference type="Proteomes" id="UP000576082">
    <property type="component" value="Unassembled WGS sequence"/>
</dbReference>
<feature type="transmembrane region" description="Helical" evidence="1">
    <location>
        <begin position="113"/>
        <end position="132"/>
    </location>
</feature>
<accession>A0A7X9RTF7</accession>
<protein>
    <submittedName>
        <fullName evidence="2">MerC domain-containing protein</fullName>
    </submittedName>
</protein>
<keyword evidence="1" id="KW-1133">Transmembrane helix</keyword>
<dbReference type="Pfam" id="PF03203">
    <property type="entry name" value="MerC"/>
    <property type="match status" value="1"/>
</dbReference>
<dbReference type="AlphaFoldDB" id="A0A7X9RTF7"/>
<organism evidence="2 3">
    <name type="scientific">Flammeovirga aprica JL-4</name>
    <dbReference type="NCBI Taxonomy" id="694437"/>
    <lineage>
        <taxon>Bacteria</taxon>
        <taxon>Pseudomonadati</taxon>
        <taxon>Bacteroidota</taxon>
        <taxon>Cytophagia</taxon>
        <taxon>Cytophagales</taxon>
        <taxon>Flammeovirgaceae</taxon>
        <taxon>Flammeovirga</taxon>
    </lineage>
</organism>
<sequence>MNTLKKEFYRYTDQIGITGSFICLIHCIITSGLMIGSTMMSNASHHHGHAHHHTLDVWGMIDLSMVVVSGIAVYFSTLKSTDEEFQNKLMWATYIVYSFCMLSKYMGFEPVGLTYLSYLMSFSLIGMHTVNLKKCAH</sequence>
<proteinExistence type="predicted"/>
<feature type="transmembrane region" description="Helical" evidence="1">
    <location>
        <begin position="57"/>
        <end position="77"/>
    </location>
</feature>
<keyword evidence="3" id="KW-1185">Reference proteome</keyword>
<dbReference type="GO" id="GO:0016020">
    <property type="term" value="C:membrane"/>
    <property type="evidence" value="ECO:0007669"/>
    <property type="project" value="InterPro"/>
</dbReference>
<feature type="transmembrane region" description="Helical" evidence="1">
    <location>
        <begin position="15"/>
        <end position="37"/>
    </location>
</feature>
<keyword evidence="1" id="KW-0472">Membrane</keyword>
<reference evidence="2 3" key="1">
    <citation type="submission" date="2020-04" db="EMBL/GenBank/DDBJ databases">
        <title>Flammeovirga sp. SR4, a novel species isolated from seawater.</title>
        <authorList>
            <person name="Wang X."/>
        </authorList>
    </citation>
    <scope>NUCLEOTIDE SEQUENCE [LARGE SCALE GENOMIC DNA]</scope>
    <source>
        <strain evidence="2 3">ATCC 23126</strain>
    </source>
</reference>
<keyword evidence="1" id="KW-0812">Transmembrane</keyword>
<evidence type="ECO:0000313" key="3">
    <source>
        <dbReference type="Proteomes" id="UP000576082"/>
    </source>
</evidence>
<dbReference type="InterPro" id="IPR004891">
    <property type="entry name" value="Mercury-R_MerC"/>
</dbReference>
<comment type="caution">
    <text evidence="2">The sequence shown here is derived from an EMBL/GenBank/DDBJ whole genome shotgun (WGS) entry which is preliminary data.</text>
</comment>
<evidence type="ECO:0000256" key="1">
    <source>
        <dbReference type="SAM" id="Phobius"/>
    </source>
</evidence>